<proteinExistence type="predicted"/>
<dbReference type="InParanoid" id="A0A2K3CSX1"/>
<feature type="region of interest" description="Disordered" evidence="1">
    <location>
        <begin position="187"/>
        <end position="247"/>
    </location>
</feature>
<sequence>MSFACKQHTVALRPARAAVVVPCPRHVTARFGQSSSEFEPKCNDVPLATEMDDAQNARLEAMAKEAYRRAQDVLKGNSQNFAQAQPTTLQSLYDLARTSLTSVDSASPSPAYELLLAAEGEAADKSAASGADADAPPAAPGGRFGPRVFAFNLEEEVAMAESEEDPAAAAGMRSPSWRACWRRGLPAWRRSQPPPPPAASAPTGTRHAPVAVRSVGGRGQRLCRWPPRRRRSSRQPPSPAARPERQQLREDIYCIDCLATVRGK</sequence>
<organism evidence="2 3">
    <name type="scientific">Chlamydomonas reinhardtii</name>
    <name type="common">Chlamydomonas smithii</name>
    <dbReference type="NCBI Taxonomy" id="3055"/>
    <lineage>
        <taxon>Eukaryota</taxon>
        <taxon>Viridiplantae</taxon>
        <taxon>Chlorophyta</taxon>
        <taxon>core chlorophytes</taxon>
        <taxon>Chlorophyceae</taxon>
        <taxon>CS clade</taxon>
        <taxon>Chlamydomonadales</taxon>
        <taxon>Chlamydomonadaceae</taxon>
        <taxon>Chlamydomonas</taxon>
    </lineage>
</organism>
<keyword evidence="3" id="KW-1185">Reference proteome</keyword>
<dbReference type="GeneID" id="5723708"/>
<evidence type="ECO:0000313" key="3">
    <source>
        <dbReference type="Proteomes" id="UP000006906"/>
    </source>
</evidence>
<dbReference type="EMBL" id="CM008977">
    <property type="protein sequence ID" value="PNW71383.1"/>
    <property type="molecule type" value="Genomic_DNA"/>
</dbReference>
<dbReference type="OrthoDB" id="10609649at2759"/>
<evidence type="ECO:0000313" key="2">
    <source>
        <dbReference type="EMBL" id="PNW71383.1"/>
    </source>
</evidence>
<name>A0A2K3CSX1_CHLRE</name>
<dbReference type="Proteomes" id="UP000006906">
    <property type="component" value="Chromosome 16"/>
</dbReference>
<dbReference type="RefSeq" id="XP_042915457.1">
    <property type="nucleotide sequence ID" value="XM_043070814.1"/>
</dbReference>
<dbReference type="AlphaFoldDB" id="A0A2K3CSX1"/>
<accession>A0A2K3CSX1</accession>
<gene>
    <name evidence="2" type="ORF">CHLRE_16g652000v5</name>
</gene>
<dbReference type="ExpressionAtlas" id="A0A2K3CSX1">
    <property type="expression patterns" value="baseline"/>
</dbReference>
<dbReference type="KEGG" id="cre:CHLRE_16g652000v5"/>
<evidence type="ECO:0000256" key="1">
    <source>
        <dbReference type="SAM" id="MobiDB-lite"/>
    </source>
</evidence>
<protein>
    <submittedName>
        <fullName evidence="2">Uncharacterized protein</fullName>
    </submittedName>
</protein>
<dbReference type="Gramene" id="PNW71383">
    <property type="protein sequence ID" value="PNW71383"/>
    <property type="gene ID" value="CHLRE_16g652000v5"/>
</dbReference>
<dbReference type="PaxDb" id="3055-EDO99515"/>
<reference evidence="2 3" key="1">
    <citation type="journal article" date="2007" name="Science">
        <title>The Chlamydomonas genome reveals the evolution of key animal and plant functions.</title>
        <authorList>
            <person name="Merchant S.S."/>
            <person name="Prochnik S.E."/>
            <person name="Vallon O."/>
            <person name="Harris E.H."/>
            <person name="Karpowicz S.J."/>
            <person name="Witman G.B."/>
            <person name="Terry A."/>
            <person name="Salamov A."/>
            <person name="Fritz-Laylin L.K."/>
            <person name="Marechal-Drouard L."/>
            <person name="Marshall W.F."/>
            <person name="Qu L.H."/>
            <person name="Nelson D.R."/>
            <person name="Sanderfoot A.A."/>
            <person name="Spalding M.H."/>
            <person name="Kapitonov V.V."/>
            <person name="Ren Q."/>
            <person name="Ferris P."/>
            <person name="Lindquist E."/>
            <person name="Shapiro H."/>
            <person name="Lucas S.M."/>
            <person name="Grimwood J."/>
            <person name="Schmutz J."/>
            <person name="Cardol P."/>
            <person name="Cerutti H."/>
            <person name="Chanfreau G."/>
            <person name="Chen C.L."/>
            <person name="Cognat V."/>
            <person name="Croft M.T."/>
            <person name="Dent R."/>
            <person name="Dutcher S."/>
            <person name="Fernandez E."/>
            <person name="Fukuzawa H."/>
            <person name="Gonzalez-Ballester D."/>
            <person name="Gonzalez-Halphen D."/>
            <person name="Hallmann A."/>
            <person name="Hanikenne M."/>
            <person name="Hippler M."/>
            <person name="Inwood W."/>
            <person name="Jabbari K."/>
            <person name="Kalanon M."/>
            <person name="Kuras R."/>
            <person name="Lefebvre P.A."/>
            <person name="Lemaire S.D."/>
            <person name="Lobanov A.V."/>
            <person name="Lohr M."/>
            <person name="Manuell A."/>
            <person name="Meier I."/>
            <person name="Mets L."/>
            <person name="Mittag M."/>
            <person name="Mittelmeier T."/>
            <person name="Moroney J.V."/>
            <person name="Moseley J."/>
            <person name="Napoli C."/>
            <person name="Nedelcu A.M."/>
            <person name="Niyogi K."/>
            <person name="Novoselov S.V."/>
            <person name="Paulsen I.T."/>
            <person name="Pazour G."/>
            <person name="Purton S."/>
            <person name="Ral J.P."/>
            <person name="Riano-Pachon D.M."/>
            <person name="Riekhof W."/>
            <person name="Rymarquis L."/>
            <person name="Schroda M."/>
            <person name="Stern D."/>
            <person name="Umen J."/>
            <person name="Willows R."/>
            <person name="Wilson N."/>
            <person name="Zimmer S.L."/>
            <person name="Allmer J."/>
            <person name="Balk J."/>
            <person name="Bisova K."/>
            <person name="Chen C.J."/>
            <person name="Elias M."/>
            <person name="Gendler K."/>
            <person name="Hauser C."/>
            <person name="Lamb M.R."/>
            <person name="Ledford H."/>
            <person name="Long J.C."/>
            <person name="Minagawa J."/>
            <person name="Page M.D."/>
            <person name="Pan J."/>
            <person name="Pootakham W."/>
            <person name="Roje S."/>
            <person name="Rose A."/>
            <person name="Stahlberg E."/>
            <person name="Terauchi A.M."/>
            <person name="Yang P."/>
            <person name="Ball S."/>
            <person name="Bowler C."/>
            <person name="Dieckmann C.L."/>
            <person name="Gladyshev V.N."/>
            <person name="Green P."/>
            <person name="Jorgensen R."/>
            <person name="Mayfield S."/>
            <person name="Mueller-Roeber B."/>
            <person name="Rajamani S."/>
            <person name="Sayre R.T."/>
            <person name="Brokstein P."/>
            <person name="Dubchak I."/>
            <person name="Goodstein D."/>
            <person name="Hornick L."/>
            <person name="Huang Y.W."/>
            <person name="Jhaveri J."/>
            <person name="Luo Y."/>
            <person name="Martinez D."/>
            <person name="Ngau W.C."/>
            <person name="Otillar B."/>
            <person name="Poliakov A."/>
            <person name="Porter A."/>
            <person name="Szajkowski L."/>
            <person name="Werner G."/>
            <person name="Zhou K."/>
            <person name="Grigoriev I.V."/>
            <person name="Rokhsar D.S."/>
            <person name="Grossman A.R."/>
        </authorList>
    </citation>
    <scope>NUCLEOTIDE SEQUENCE [LARGE SCALE GENOMIC DNA]</scope>
    <source>
        <strain evidence="3">CC-503</strain>
    </source>
</reference>